<organism evidence="2 3">
    <name type="scientific">Caproiciproducens faecalis</name>
    <dbReference type="NCBI Taxonomy" id="2820301"/>
    <lineage>
        <taxon>Bacteria</taxon>
        <taxon>Bacillati</taxon>
        <taxon>Bacillota</taxon>
        <taxon>Clostridia</taxon>
        <taxon>Eubacteriales</taxon>
        <taxon>Acutalibacteraceae</taxon>
        <taxon>Caproiciproducens</taxon>
    </lineage>
</organism>
<accession>A0ABS7DQR5</accession>
<gene>
    <name evidence="2" type="primary">yunB</name>
    <name evidence="2" type="ORF">J5W02_11610</name>
</gene>
<keyword evidence="1" id="KW-0812">Transmembrane</keyword>
<reference evidence="2 3" key="1">
    <citation type="submission" date="2021-03" db="EMBL/GenBank/DDBJ databases">
        <title>Caproiciproducens sp. nov. isolated from feces of cow.</title>
        <authorList>
            <person name="Choi J.-Y."/>
        </authorList>
    </citation>
    <scope>NUCLEOTIDE SEQUENCE [LARGE SCALE GENOMIC DNA]</scope>
    <source>
        <strain evidence="2 3">AGMB10547</strain>
    </source>
</reference>
<keyword evidence="1" id="KW-1133">Transmembrane helix</keyword>
<evidence type="ECO:0000313" key="3">
    <source>
        <dbReference type="Proteomes" id="UP000719942"/>
    </source>
</evidence>
<keyword evidence="1" id="KW-0472">Membrane</keyword>
<evidence type="ECO:0000313" key="2">
    <source>
        <dbReference type="EMBL" id="MBW7573456.1"/>
    </source>
</evidence>
<dbReference type="Pfam" id="PF09560">
    <property type="entry name" value="Spore_YunB"/>
    <property type="match status" value="1"/>
</dbReference>
<dbReference type="EMBL" id="JAGFNZ010000004">
    <property type="protein sequence ID" value="MBW7573456.1"/>
    <property type="molecule type" value="Genomic_DNA"/>
</dbReference>
<dbReference type="InterPro" id="IPR014197">
    <property type="entry name" value="Sporulation_prot_YunB"/>
</dbReference>
<dbReference type="Proteomes" id="UP000719942">
    <property type="component" value="Unassembled WGS sequence"/>
</dbReference>
<protein>
    <submittedName>
        <fullName evidence="2">Sporulation protein YunB</fullName>
    </submittedName>
</protein>
<keyword evidence="3" id="KW-1185">Reference proteome</keyword>
<dbReference type="NCBIfam" id="TIGR02832">
    <property type="entry name" value="spo_yunB"/>
    <property type="match status" value="1"/>
</dbReference>
<dbReference type="PIRSF" id="PIRSF021383">
    <property type="entry name" value="YunB"/>
    <property type="match status" value="1"/>
</dbReference>
<feature type="transmembrane region" description="Helical" evidence="1">
    <location>
        <begin position="21"/>
        <end position="39"/>
    </location>
</feature>
<evidence type="ECO:0000256" key="1">
    <source>
        <dbReference type="SAM" id="Phobius"/>
    </source>
</evidence>
<name>A0ABS7DQR5_9FIRM</name>
<comment type="caution">
    <text evidence="2">The sequence shown here is derived from an EMBL/GenBank/DDBJ whole genome shotgun (WGS) entry which is preliminary data.</text>
</comment>
<dbReference type="RefSeq" id="WP_219965851.1">
    <property type="nucleotide sequence ID" value="NZ_JAGFNZ010000004.1"/>
</dbReference>
<proteinExistence type="predicted"/>
<sequence>MRRWHRFGYGSRSHTRNSWKLLIVIVCFFAFIILIDSQFRPIIKSITANQARIKSVDTINNAITQELNKNGITYKDLVTVERDGEGKVLAITTQMIKMNELKSAIIADVQKDIGDDGHLDIGVPLGSLTGGDLLHGWGPKVPLRLTLSGNVNADFKSTFESAGINQTKHQIILNVHTSVYSFLPGFDTTTEVETNVPVAETIIVGEVPQVVANIS</sequence>